<keyword evidence="8" id="KW-0677">Repeat</keyword>
<keyword evidence="11" id="KW-0143">Chaperone</keyword>
<dbReference type="GO" id="GO:0031625">
    <property type="term" value="F:ubiquitin protein ligase binding"/>
    <property type="evidence" value="ECO:0007669"/>
    <property type="project" value="EnsemblMetazoa"/>
</dbReference>
<dbReference type="InterPro" id="IPR011990">
    <property type="entry name" value="TPR-like_helical_dom_sf"/>
</dbReference>
<evidence type="ECO:0000256" key="4">
    <source>
        <dbReference type="ARBA" id="ARBA00020768"/>
    </source>
</evidence>
<dbReference type="InterPro" id="IPR000225">
    <property type="entry name" value="Armadillo"/>
</dbReference>
<sequence>MNAGSIRSAENLKDDGNVAFKNGQLKEAIDCYTEALELSPEKNLKSIIYRNRAMVRLRMDDFEGCEMDATQALELDGADAKALYRRALAREKMENYAGAVMDARSALRLEPKNRSIIEMLQRMLKLTEEKKKAAMSMENRVNDMNKLAFGDGNLEQRTTAMNNLLVLSRESETSASRIWNDGKIIETLMKVIDDSSANEAIVVAAVRVLDELMKNSNRAMYLMESLGVRRICRLMEKYAYLEYIDACGIIIQRLFNALARMNREKEIKPDPEICEANKVYIIRLILELEEMLTDVKIAAPLRDTTIDLLLKNLVHMDGGLPRGWSWRFVEDRGLLKLLHISTQLPEQCEYPVTAETRQHLAVCLTRLYDDMVFDTRRQIFKERVDAFFNNLLNDIAKPEVKVKLACMLITLLQGPVDVGINLVTNDQITALMLEMASSNDNLQQSTAAELIVHTVSKHERATTILKFGIPVLRKLYDSKDDMVKVKALVGLCKCASAGGDDAAKQTMQEGSTLKLAQTCKKFLLDVNRYSVEVRRFACEGLSYLTLDADVKEWIAEDSLLLQALLHLAKVRLFFNDVRDISAGSLCVYTLASIYVNLTNSYEKPKIDEELVKLAQFAKHHVPETHPKDTDDYVERRVRLLVADGATTACIAISKTESRNALELLARAMLAFTEFPDLRGQILSEGGAKLCLHLAKEATPEGKIKAAHAIARLGSQVDPAMAFPGQRAYEVIRPLIELLHPDIEGRPNYDALLTLTNLASMSDSVRRRMVKERIMPKVEEYWFMTDHAQLRAAAAELFLNLLFCEDFFKEVIRPGTDRLKLWVLYSAEEDERLALASSAGFAILTESEEACKRIIDEMKCWPEILSDICMSENIEIQRRGLIGIANMVQSSEKVACEIVASEIFRVLIAITKLKNKERELAQKEARRALDAAIKWGIVRPTDREIYERNTGISTVPEE</sequence>
<dbReference type="AlphaFoldDB" id="A0A8R1XV21"/>
<dbReference type="PANTHER" id="PTHR45994:SF1">
    <property type="entry name" value="FI21225P1"/>
    <property type="match status" value="1"/>
</dbReference>
<dbReference type="EnsemblMetazoa" id="OVOC3226.1">
    <property type="protein sequence ID" value="OVOC3226.1"/>
    <property type="gene ID" value="WBGene00240035"/>
</dbReference>
<dbReference type="GO" id="GO:0032154">
    <property type="term" value="C:cleavage furrow"/>
    <property type="evidence" value="ECO:0007669"/>
    <property type="project" value="EnsemblMetazoa"/>
</dbReference>
<evidence type="ECO:0000256" key="7">
    <source>
        <dbReference type="ARBA" id="ARBA00022541"/>
    </source>
</evidence>
<dbReference type="GO" id="GO:0018991">
    <property type="term" value="P:egg-laying behavior"/>
    <property type="evidence" value="ECO:0007669"/>
    <property type="project" value="EnsemblMetazoa"/>
</dbReference>
<dbReference type="PROSITE" id="PS50176">
    <property type="entry name" value="ARM_REPEAT"/>
    <property type="match status" value="1"/>
</dbReference>
<feature type="repeat" description="ARM" evidence="12">
    <location>
        <begin position="183"/>
        <end position="227"/>
    </location>
</feature>
<evidence type="ECO:0000256" key="3">
    <source>
        <dbReference type="ARBA" id="ARBA00004556"/>
    </source>
</evidence>
<dbReference type="GO" id="GO:0030018">
    <property type="term" value="C:Z disc"/>
    <property type="evidence" value="ECO:0007669"/>
    <property type="project" value="UniProtKB-SubCell"/>
</dbReference>
<dbReference type="GO" id="GO:0040011">
    <property type="term" value="P:locomotion"/>
    <property type="evidence" value="ECO:0007669"/>
    <property type="project" value="EnsemblMetazoa"/>
</dbReference>
<dbReference type="Gene3D" id="1.25.40.10">
    <property type="entry name" value="Tetratricopeptide repeat domain"/>
    <property type="match status" value="1"/>
</dbReference>
<evidence type="ECO:0000256" key="6">
    <source>
        <dbReference type="ARBA" id="ARBA00022490"/>
    </source>
</evidence>
<dbReference type="InterPro" id="IPR016024">
    <property type="entry name" value="ARM-type_fold"/>
</dbReference>
<evidence type="ECO:0000256" key="2">
    <source>
        <dbReference type="ARBA" id="ARBA00004216"/>
    </source>
</evidence>
<dbReference type="Gene3D" id="1.25.10.10">
    <property type="entry name" value="Leucine-rich Repeat Variant"/>
    <property type="match status" value="2"/>
</dbReference>
<evidence type="ECO:0000256" key="12">
    <source>
        <dbReference type="PROSITE-ProRule" id="PRU00259"/>
    </source>
</evidence>
<dbReference type="InterPro" id="IPR024660">
    <property type="entry name" value="UCS_central_dom"/>
</dbReference>
<evidence type="ECO:0000256" key="8">
    <source>
        <dbReference type="ARBA" id="ARBA00022737"/>
    </source>
</evidence>
<dbReference type="GO" id="GO:0044183">
    <property type="term" value="F:protein folding chaperone"/>
    <property type="evidence" value="ECO:0007669"/>
    <property type="project" value="EnsemblMetazoa"/>
</dbReference>
<dbReference type="GO" id="GO:0009792">
    <property type="term" value="P:embryo development ending in birth or egg hatching"/>
    <property type="evidence" value="ECO:0007669"/>
    <property type="project" value="EnsemblMetazoa"/>
</dbReference>
<dbReference type="GO" id="GO:0042802">
    <property type="term" value="F:identical protein binding"/>
    <property type="evidence" value="ECO:0007669"/>
    <property type="project" value="EnsemblMetazoa"/>
</dbReference>
<proteinExistence type="predicted"/>
<reference evidence="16" key="1">
    <citation type="submission" date="2013-10" db="EMBL/GenBank/DDBJ databases">
        <title>Genome sequencing of Onchocerca volvulus.</title>
        <authorList>
            <person name="Cotton J."/>
            <person name="Tsai J."/>
            <person name="Stanley E."/>
            <person name="Tracey A."/>
            <person name="Holroyd N."/>
            <person name="Lustigman S."/>
            <person name="Berriman M."/>
        </authorList>
    </citation>
    <scope>NUCLEOTIDE SEQUENCE</scope>
</reference>
<dbReference type="Pfam" id="PF07719">
    <property type="entry name" value="TPR_2"/>
    <property type="match status" value="1"/>
</dbReference>
<dbReference type="Proteomes" id="UP000024404">
    <property type="component" value="Unassembled WGS sequence"/>
</dbReference>
<keyword evidence="16" id="KW-1185">Reference proteome</keyword>
<dbReference type="InterPro" id="IPR011989">
    <property type="entry name" value="ARM-like"/>
</dbReference>
<keyword evidence="6" id="KW-0963">Cytoplasm</keyword>
<dbReference type="PANTHER" id="PTHR45994">
    <property type="entry name" value="FI21225P1"/>
    <property type="match status" value="1"/>
</dbReference>
<dbReference type="GO" id="GO:0051879">
    <property type="term" value="F:Hsp90 protein binding"/>
    <property type="evidence" value="ECO:0007669"/>
    <property type="project" value="TreeGrafter"/>
</dbReference>
<dbReference type="GO" id="GO:0007517">
    <property type="term" value="P:muscle organ development"/>
    <property type="evidence" value="ECO:0007669"/>
    <property type="project" value="UniProtKB-KW"/>
</dbReference>
<feature type="repeat" description="TPR" evidence="13">
    <location>
        <begin position="80"/>
        <end position="113"/>
    </location>
</feature>
<evidence type="ECO:0000259" key="14">
    <source>
        <dbReference type="Pfam" id="PF11701"/>
    </source>
</evidence>
<organism evidence="15 16">
    <name type="scientific">Onchocerca volvulus</name>
    <dbReference type="NCBI Taxonomy" id="6282"/>
    <lineage>
        <taxon>Eukaryota</taxon>
        <taxon>Metazoa</taxon>
        <taxon>Ecdysozoa</taxon>
        <taxon>Nematoda</taxon>
        <taxon>Chromadorea</taxon>
        <taxon>Rhabditida</taxon>
        <taxon>Spirurina</taxon>
        <taxon>Spiruromorpha</taxon>
        <taxon>Filarioidea</taxon>
        <taxon>Onchocercidae</taxon>
        <taxon>Onchocerca</taxon>
    </lineage>
</organism>
<dbReference type="OMA" id="LDQKHED"/>
<dbReference type="SUPFAM" id="SSF48452">
    <property type="entry name" value="TPR-like"/>
    <property type="match status" value="1"/>
</dbReference>
<keyword evidence="9" id="KW-0221">Differentiation</keyword>
<evidence type="ECO:0000256" key="5">
    <source>
        <dbReference type="ARBA" id="ARBA00022473"/>
    </source>
</evidence>
<dbReference type="Pfam" id="PF11701">
    <property type="entry name" value="UNC45-central"/>
    <property type="match status" value="1"/>
</dbReference>
<evidence type="ECO:0000256" key="11">
    <source>
        <dbReference type="ARBA" id="ARBA00023186"/>
    </source>
</evidence>
<dbReference type="SUPFAM" id="SSF48371">
    <property type="entry name" value="ARM repeat"/>
    <property type="match status" value="2"/>
</dbReference>
<feature type="domain" description="UNC-45/Cro1/She4 central" evidence="14">
    <location>
        <begin position="308"/>
        <end position="493"/>
    </location>
</feature>
<dbReference type="InterPro" id="IPR019734">
    <property type="entry name" value="TPR_rpt"/>
</dbReference>
<evidence type="ECO:0000256" key="13">
    <source>
        <dbReference type="PROSITE-ProRule" id="PRU00339"/>
    </source>
</evidence>
<evidence type="ECO:0000256" key="1">
    <source>
        <dbReference type="ARBA" id="ARBA00004161"/>
    </source>
</evidence>
<reference evidence="15" key="2">
    <citation type="submission" date="2022-06" db="UniProtKB">
        <authorList>
            <consortium name="EnsemblMetazoa"/>
        </authorList>
    </citation>
    <scope>IDENTIFICATION</scope>
</reference>
<keyword evidence="5" id="KW-0217">Developmental protein</keyword>
<dbReference type="EMBL" id="CMVM020000079">
    <property type="status" value="NOT_ANNOTATED_CDS"/>
    <property type="molecule type" value="Genomic_DNA"/>
</dbReference>
<evidence type="ECO:0000256" key="9">
    <source>
        <dbReference type="ARBA" id="ARBA00022782"/>
    </source>
</evidence>
<dbReference type="GO" id="GO:0048471">
    <property type="term" value="C:perinuclear region of cytoplasm"/>
    <property type="evidence" value="ECO:0007669"/>
    <property type="project" value="UniProtKB-SubCell"/>
</dbReference>
<dbReference type="GO" id="GO:0045214">
    <property type="term" value="P:sarcomere organization"/>
    <property type="evidence" value="ECO:0007669"/>
    <property type="project" value="EnsemblMetazoa"/>
</dbReference>
<feature type="repeat" description="TPR" evidence="13">
    <location>
        <begin position="9"/>
        <end position="42"/>
    </location>
</feature>
<keyword evidence="7" id="KW-0517">Myogenesis</keyword>
<accession>A0A8R1XV21</accession>
<keyword evidence="10 13" id="KW-0802">TPR repeat</keyword>
<evidence type="ECO:0000313" key="16">
    <source>
        <dbReference type="Proteomes" id="UP000024404"/>
    </source>
</evidence>
<dbReference type="GO" id="GO:0031672">
    <property type="term" value="C:A band"/>
    <property type="evidence" value="ECO:0007669"/>
    <property type="project" value="UniProtKB-SubCell"/>
</dbReference>
<protein>
    <recommendedName>
        <fullName evidence="4">Protein unc-45 homolog B</fullName>
    </recommendedName>
</protein>
<evidence type="ECO:0000313" key="15">
    <source>
        <dbReference type="EnsemblMetazoa" id="OVOC3226.1"/>
    </source>
</evidence>
<dbReference type="PROSITE" id="PS50005">
    <property type="entry name" value="TPR"/>
    <property type="match status" value="2"/>
</dbReference>
<comment type="subcellular location">
    <subcellularLocation>
        <location evidence="1">Cytoplasm</location>
        <location evidence="1">Myofibril</location>
        <location evidence="1">Sarcomere</location>
        <location evidence="1">A band</location>
    </subcellularLocation>
    <subcellularLocation>
        <location evidence="2">Cytoplasm</location>
        <location evidence="2">Myofibril</location>
        <location evidence="2">Sarcomere</location>
        <location evidence="2">Z line</location>
    </subcellularLocation>
    <subcellularLocation>
        <location evidence="3">Cytoplasm</location>
        <location evidence="3">Perinuclear region</location>
    </subcellularLocation>
</comment>
<dbReference type="InterPro" id="IPR013105">
    <property type="entry name" value="TPR_2"/>
</dbReference>
<name>A0A8R1XV21_ONCVO</name>
<dbReference type="GO" id="GO:0005938">
    <property type="term" value="C:cell cortex"/>
    <property type="evidence" value="ECO:0007669"/>
    <property type="project" value="EnsemblMetazoa"/>
</dbReference>
<dbReference type="SMART" id="SM00028">
    <property type="entry name" value="TPR"/>
    <property type="match status" value="3"/>
</dbReference>
<evidence type="ECO:0000256" key="10">
    <source>
        <dbReference type="ARBA" id="ARBA00022803"/>
    </source>
</evidence>